<keyword evidence="1" id="KW-0472">Membrane</keyword>
<proteinExistence type="predicted"/>
<keyword evidence="1" id="KW-1133">Transmembrane helix</keyword>
<sequence>MNTIVYFSLGFGYILLFIWSLLLSKNHSLANLTNTIMLVIIGLIYDNFIIALGRFFGEGGVLESLTYSRYLFHAFFTPTLIIFAWSISQTLDFSWAKKLAWKRTLILLTAGLILYELITSIFGLKLEPNWSNGVLTYESNEQSGLIVIVVTFVLFVFSILLIKKHRLYWPLVGVLFMLLCAVLQRWFNDFPLMNIAEFILIVSLLLTKRFVVQNEKTPISN</sequence>
<feature type="transmembrane region" description="Helical" evidence="1">
    <location>
        <begin position="36"/>
        <end position="55"/>
    </location>
</feature>
<keyword evidence="3" id="KW-1185">Reference proteome</keyword>
<dbReference type="Proteomes" id="UP000613512">
    <property type="component" value="Unassembled WGS sequence"/>
</dbReference>
<feature type="transmembrane region" description="Helical" evidence="1">
    <location>
        <begin position="67"/>
        <end position="85"/>
    </location>
</feature>
<evidence type="ECO:0000256" key="1">
    <source>
        <dbReference type="SAM" id="Phobius"/>
    </source>
</evidence>
<comment type="caution">
    <text evidence="2">The sequence shown here is derived from an EMBL/GenBank/DDBJ whole genome shotgun (WGS) entry which is preliminary data.</text>
</comment>
<dbReference type="EMBL" id="BMEY01000007">
    <property type="protein sequence ID" value="GGA74331.1"/>
    <property type="molecule type" value="Genomic_DNA"/>
</dbReference>
<feature type="transmembrane region" description="Helical" evidence="1">
    <location>
        <begin position="167"/>
        <end position="187"/>
    </location>
</feature>
<accession>A0A916RWX7</accession>
<feature type="transmembrane region" description="Helical" evidence="1">
    <location>
        <begin position="193"/>
        <end position="211"/>
    </location>
</feature>
<evidence type="ECO:0000313" key="2">
    <source>
        <dbReference type="EMBL" id="GGA74331.1"/>
    </source>
</evidence>
<keyword evidence="1" id="KW-0812">Transmembrane</keyword>
<name>A0A916RWX7_9BACI</name>
<dbReference type="RefSeq" id="WP_188384316.1">
    <property type="nucleotide sequence ID" value="NZ_BMEY01000007.1"/>
</dbReference>
<gene>
    <name evidence="2" type="ORF">GCM10008025_17600</name>
</gene>
<reference evidence="2" key="1">
    <citation type="journal article" date="2014" name="Int. J. Syst. Evol. Microbiol.">
        <title>Complete genome sequence of Corynebacterium casei LMG S-19264T (=DSM 44701T), isolated from a smear-ripened cheese.</title>
        <authorList>
            <consortium name="US DOE Joint Genome Institute (JGI-PGF)"/>
            <person name="Walter F."/>
            <person name="Albersmeier A."/>
            <person name="Kalinowski J."/>
            <person name="Ruckert C."/>
        </authorList>
    </citation>
    <scope>NUCLEOTIDE SEQUENCE</scope>
    <source>
        <strain evidence="2">CGMCC 1.12408</strain>
    </source>
</reference>
<feature type="transmembrane region" description="Helical" evidence="1">
    <location>
        <begin position="6"/>
        <end position="24"/>
    </location>
</feature>
<reference evidence="2" key="2">
    <citation type="submission" date="2020-09" db="EMBL/GenBank/DDBJ databases">
        <authorList>
            <person name="Sun Q."/>
            <person name="Zhou Y."/>
        </authorList>
    </citation>
    <scope>NUCLEOTIDE SEQUENCE</scope>
    <source>
        <strain evidence="2">CGMCC 1.12408</strain>
    </source>
</reference>
<evidence type="ECO:0000313" key="3">
    <source>
        <dbReference type="Proteomes" id="UP000613512"/>
    </source>
</evidence>
<feature type="transmembrane region" description="Helical" evidence="1">
    <location>
        <begin position="144"/>
        <end position="162"/>
    </location>
</feature>
<evidence type="ECO:0008006" key="4">
    <source>
        <dbReference type="Google" id="ProtNLM"/>
    </source>
</evidence>
<protein>
    <recommendedName>
        <fullName evidence="4">Membrane-associated phospholipid phosphatase</fullName>
    </recommendedName>
</protein>
<dbReference type="AlphaFoldDB" id="A0A916RWX7"/>
<organism evidence="2 3">
    <name type="scientific">Ornithinibacillus halotolerans</name>
    <dbReference type="NCBI Taxonomy" id="1274357"/>
    <lineage>
        <taxon>Bacteria</taxon>
        <taxon>Bacillati</taxon>
        <taxon>Bacillota</taxon>
        <taxon>Bacilli</taxon>
        <taxon>Bacillales</taxon>
        <taxon>Bacillaceae</taxon>
        <taxon>Ornithinibacillus</taxon>
    </lineage>
</organism>
<feature type="transmembrane region" description="Helical" evidence="1">
    <location>
        <begin position="105"/>
        <end position="124"/>
    </location>
</feature>